<sequence length="298" mass="33028">MVVVDKFRITDTLREVWRPLVALFLLDSLVTVAYVGLGWTWIVPAGLPLPLLGTGLAVFLGVRNNTAYARWWEARTLWGAVLNNSRSYARTLTLLVVPPEAAVLRHTLVHHQIAWAHALRCFMRREDPTHDISPFLPAEALARVTQAANPPFAIQREMAELLVRARRDGWLDSIEAGAVNATLTALTDSQGGLERIRNTPMPQQYAAFSRVFVTAYCLMLPFGIVPDLNVLTPLGSAVIGFVFLALDQSGRHLEDPFMRSVYDVPMSAITRTVEIDLRQAVGDAAVPPPLHPVRGILR</sequence>
<dbReference type="RefSeq" id="WP_129229767.1">
    <property type="nucleotide sequence ID" value="NZ_QYBB01000066.1"/>
</dbReference>
<keyword evidence="5 9" id="KW-1133">Transmembrane helix</keyword>
<gene>
    <name evidence="10" type="ORF">D3273_25460</name>
</gene>
<keyword evidence="4 9" id="KW-0812">Transmembrane</keyword>
<evidence type="ECO:0000256" key="7">
    <source>
        <dbReference type="ARBA" id="ARBA00023136"/>
    </source>
</evidence>
<keyword evidence="7 9" id="KW-0472">Membrane</keyword>
<accession>A0A4Q2U2P5</accession>
<proteinExistence type="inferred from homology"/>
<evidence type="ECO:0000256" key="6">
    <source>
        <dbReference type="ARBA" id="ARBA00023065"/>
    </source>
</evidence>
<keyword evidence="11" id="KW-1185">Reference proteome</keyword>
<protein>
    <recommendedName>
        <fullName evidence="12">Bestrophin</fullName>
    </recommendedName>
</protein>
<feature type="transmembrane region" description="Helical" evidence="9">
    <location>
        <begin position="16"/>
        <end position="35"/>
    </location>
</feature>
<dbReference type="InterPro" id="IPR044669">
    <property type="entry name" value="YneE/VCCN1/2-like"/>
</dbReference>
<dbReference type="GO" id="GO:0005886">
    <property type="term" value="C:plasma membrane"/>
    <property type="evidence" value="ECO:0007669"/>
    <property type="project" value="UniProtKB-SubCell"/>
</dbReference>
<keyword evidence="6" id="KW-0406">Ion transport</keyword>
<dbReference type="PANTHER" id="PTHR33281">
    <property type="entry name" value="UPF0187 PROTEIN YNEE"/>
    <property type="match status" value="1"/>
</dbReference>
<reference evidence="10 11" key="1">
    <citation type="submission" date="2018-12" db="EMBL/GenBank/DDBJ databases">
        <authorList>
            <person name="Grouzdev D.S."/>
            <person name="Krutkina M.S."/>
        </authorList>
    </citation>
    <scope>NUCLEOTIDE SEQUENCE [LARGE SCALE GENOMIC DNA]</scope>
    <source>
        <strain evidence="10 11">RmlP026</strain>
    </source>
</reference>
<reference evidence="10 11" key="2">
    <citation type="submission" date="2019-02" db="EMBL/GenBank/DDBJ databases">
        <title>'Lichenibacterium ramalinii' gen. nov. sp. nov., 'Lichenibacterium minor' gen. nov. sp. nov.</title>
        <authorList>
            <person name="Pankratov T."/>
        </authorList>
    </citation>
    <scope>NUCLEOTIDE SEQUENCE [LARGE SCALE GENOMIC DNA]</scope>
    <source>
        <strain evidence="10 11">RmlP026</strain>
    </source>
</reference>
<comment type="caution">
    <text evidence="10">The sequence shown here is derived from an EMBL/GenBank/DDBJ whole genome shotgun (WGS) entry which is preliminary data.</text>
</comment>
<comment type="subcellular location">
    <subcellularLocation>
        <location evidence="1">Cell membrane</location>
        <topology evidence="1">Multi-pass membrane protein</topology>
    </subcellularLocation>
</comment>
<comment type="similarity">
    <text evidence="8">Belongs to the anion channel-forming bestrophin (TC 1.A.46) family.</text>
</comment>
<dbReference type="GO" id="GO:0005254">
    <property type="term" value="F:chloride channel activity"/>
    <property type="evidence" value="ECO:0007669"/>
    <property type="project" value="InterPro"/>
</dbReference>
<organism evidence="10 11">
    <name type="scientific">Lichenibacterium minor</name>
    <dbReference type="NCBI Taxonomy" id="2316528"/>
    <lineage>
        <taxon>Bacteria</taxon>
        <taxon>Pseudomonadati</taxon>
        <taxon>Pseudomonadota</taxon>
        <taxon>Alphaproteobacteria</taxon>
        <taxon>Hyphomicrobiales</taxon>
        <taxon>Lichenihabitantaceae</taxon>
        <taxon>Lichenibacterium</taxon>
    </lineage>
</organism>
<dbReference type="AlphaFoldDB" id="A0A4Q2U2P5"/>
<evidence type="ECO:0000256" key="2">
    <source>
        <dbReference type="ARBA" id="ARBA00022448"/>
    </source>
</evidence>
<name>A0A4Q2U2P5_9HYPH</name>
<evidence type="ECO:0000256" key="4">
    <source>
        <dbReference type="ARBA" id="ARBA00022692"/>
    </source>
</evidence>
<dbReference type="Proteomes" id="UP000290759">
    <property type="component" value="Unassembled WGS sequence"/>
</dbReference>
<dbReference type="OrthoDB" id="445589at2"/>
<evidence type="ECO:0000313" key="11">
    <source>
        <dbReference type="Proteomes" id="UP000290759"/>
    </source>
</evidence>
<dbReference type="EMBL" id="QYBB01000066">
    <property type="protein sequence ID" value="RYC29151.1"/>
    <property type="molecule type" value="Genomic_DNA"/>
</dbReference>
<dbReference type="PANTHER" id="PTHR33281:SF19">
    <property type="entry name" value="VOLTAGE-DEPENDENT ANION CHANNEL-FORMING PROTEIN YNEE"/>
    <property type="match status" value="1"/>
</dbReference>
<keyword evidence="3" id="KW-1003">Cell membrane</keyword>
<evidence type="ECO:0000256" key="3">
    <source>
        <dbReference type="ARBA" id="ARBA00022475"/>
    </source>
</evidence>
<evidence type="ECO:0008006" key="12">
    <source>
        <dbReference type="Google" id="ProtNLM"/>
    </source>
</evidence>
<evidence type="ECO:0000256" key="9">
    <source>
        <dbReference type="SAM" id="Phobius"/>
    </source>
</evidence>
<keyword evidence="2" id="KW-0813">Transport</keyword>
<evidence type="ECO:0000256" key="1">
    <source>
        <dbReference type="ARBA" id="ARBA00004651"/>
    </source>
</evidence>
<evidence type="ECO:0000313" key="10">
    <source>
        <dbReference type="EMBL" id="RYC29151.1"/>
    </source>
</evidence>
<dbReference type="Pfam" id="PF25539">
    <property type="entry name" value="Bestrophin_2"/>
    <property type="match status" value="1"/>
</dbReference>
<evidence type="ECO:0000256" key="8">
    <source>
        <dbReference type="ARBA" id="ARBA00034708"/>
    </source>
</evidence>
<evidence type="ECO:0000256" key="5">
    <source>
        <dbReference type="ARBA" id="ARBA00022989"/>
    </source>
</evidence>